<keyword evidence="3 6" id="KW-0227">DNA damage</keyword>
<dbReference type="SUPFAM" id="SSF53150">
    <property type="entry name" value="DNA repair protein MutS, domain II"/>
    <property type="match status" value="1"/>
</dbReference>
<dbReference type="Gene3D" id="3.40.1170.10">
    <property type="entry name" value="DNA repair protein MutS, domain I"/>
    <property type="match status" value="1"/>
</dbReference>
<evidence type="ECO:0000256" key="3">
    <source>
        <dbReference type="ARBA" id="ARBA00022763"/>
    </source>
</evidence>
<keyword evidence="6 7" id="KW-0234">DNA repair</keyword>
<evidence type="ECO:0000259" key="9">
    <source>
        <dbReference type="PROSITE" id="PS00486"/>
    </source>
</evidence>
<feature type="compositionally biased region" description="Acidic residues" evidence="8">
    <location>
        <begin position="84"/>
        <end position="93"/>
    </location>
</feature>
<evidence type="ECO:0000256" key="7">
    <source>
        <dbReference type="RuleBase" id="RU003756"/>
    </source>
</evidence>
<dbReference type="OrthoDB" id="10252754at2759"/>
<dbReference type="Gene3D" id="3.30.420.110">
    <property type="entry name" value="MutS, connector domain"/>
    <property type="match status" value="1"/>
</dbReference>
<comment type="function">
    <text evidence="6 7">Component of the post-replicative DNA mismatch repair system (MMR).</text>
</comment>
<dbReference type="PIRSF" id="PIRSF037677">
    <property type="entry name" value="DNA_mis_repair_Msh6"/>
    <property type="match status" value="1"/>
</dbReference>
<dbReference type="InterPro" id="IPR036678">
    <property type="entry name" value="MutS_con_dom_sf"/>
</dbReference>
<feature type="compositionally biased region" description="Basic and acidic residues" evidence="8">
    <location>
        <begin position="66"/>
        <end position="83"/>
    </location>
</feature>
<dbReference type="GO" id="GO:0005524">
    <property type="term" value="F:ATP binding"/>
    <property type="evidence" value="ECO:0007669"/>
    <property type="project" value="UniProtKB-UniRule"/>
</dbReference>
<dbReference type="Gene3D" id="3.40.50.300">
    <property type="entry name" value="P-loop containing nucleotide triphosphate hydrolases"/>
    <property type="match status" value="1"/>
</dbReference>
<keyword evidence="4 6" id="KW-0067">ATP-binding</keyword>
<feature type="compositionally biased region" description="Acidic residues" evidence="8">
    <location>
        <begin position="159"/>
        <end position="184"/>
    </location>
</feature>
<dbReference type="CDD" id="cd03286">
    <property type="entry name" value="ABC_MSH6_euk"/>
    <property type="match status" value="1"/>
</dbReference>
<gene>
    <name evidence="10" type="primary">PARPA_05506.1 scaffold 18616</name>
</gene>
<dbReference type="InterPro" id="IPR017261">
    <property type="entry name" value="DNA_mismatch_repair_MutS/MSH"/>
</dbReference>
<dbReference type="InterPro" id="IPR000432">
    <property type="entry name" value="DNA_mismatch_repair_MutS_C"/>
</dbReference>
<sequence length="1206" mass="136788">MAPNPSPKKPQQQSSLLSFFNKKHSENIIEKEVTTEQLAVREAASKPVKQQHQQAPPVAKKHSSIAHKDDTMDIDQKNTIDHKEEEDDDDDETPLFSKSGRNRKRISYKLDDTDSEDDKTAAKKVINPFAQKKRRLVRKIDDDDDESDADFVPSKDDIVKDEEFEAIFGDEDDLMKDDDDDDIEDGRASPGRKPAPKKAPVTPLAERFGKISVAASSTYEKPSVSAFARMNMTSKSEKQQERSQKFKEKNDERYQWLQNPKDLEGNVIGSPDYNPRTLYIPPSAWQKFTPFEKQYWEVKHKHWDTIVFFKKGKFYGKSNITEGELSTNIHFKKKKTELYEKDADIGHKDFDLKMTDRVNMRMVGVPEMSFDYWTAQFIAKGHKVAKVDQMETAIGKSMREKSDAKTSKADKVIRRELTSVLTAGTLVDSGLLTNELGTYCMSIKEHCADESLPPSFGICFVDTATAEFNLVHFQDDVHRTKFETLIMQIKPRELVTEKGRLSRTTTRMLKSILNAPLWNMLQPDTEFWDARITEDEINIHEYFGAEGQPRNQALEQAMAEARKDPLLMSAFGGLIWYLRSLKLDQELLSAKHVLMYDPIRNATSLVLDGQTLANLEIFQNSHDGSTEGTVFKLLANSITPFGKRLFKQWLCHPLRRIEDINNRLDAIEDLMRLVDLHEAISKQMHGMPDIERLISRIHSGKIKVKEFLLALEGFQTTCEIVRTMTQSRDEFKSSLLGHLIDRFPQINAKLEHISSSFVTADVDVDYQKTKTMIPKDGMNQEWDGINEQVRDIEAQFASHLQAVKKELKCSTVVYRDLGKDLYQLEVPKAIKVPRDWITLSNTSKVNRYWDRTVKDLVVEYKELLETKNAFVKKFSLQVYAAFDESYTMWLSAVQSIAELDALMGLAKGSMNLGEPACRPVLLDQEKSVLEFEELRHPCVVPGVATDFIPNDVGLGGEQASVIVLTGPNMGGKSTLLRQTCVAIIMAQLGGYVPARSCRLTPCDRIYTRIGANDNIMGGQSTFMVELAETSKILREATPRSMVILDELGRGTSTFDGYAIAYSVLHYLSTHIGCLGMFATHYQTLCREFERSPEINNMHMGYIMDQDEQNVTFLYKLTTGICEKSFGMNVATMAGIPQSVVSRAAKIAEETEVAHHAKDTTYQMAIDGNEDIKMTPAIIADLAYLMSSNKSRLSTERILTSFQKLLV</sequence>
<keyword evidence="2 6" id="KW-0547">Nucleotide-binding</keyword>
<dbReference type="PROSITE" id="PS00486">
    <property type="entry name" value="DNA_MISMATCH_REPAIR_2"/>
    <property type="match status" value="1"/>
</dbReference>
<keyword evidence="5 6" id="KW-0238">DNA-binding</keyword>
<dbReference type="InterPro" id="IPR045076">
    <property type="entry name" value="MutS"/>
</dbReference>
<evidence type="ECO:0000256" key="1">
    <source>
        <dbReference type="ARBA" id="ARBA00006271"/>
    </source>
</evidence>
<reference evidence="10 11" key="1">
    <citation type="submission" date="2014-09" db="EMBL/GenBank/DDBJ databases">
        <authorList>
            <person name="Ellenberger Sabrina"/>
        </authorList>
    </citation>
    <scope>NUCLEOTIDE SEQUENCE [LARGE SCALE GENOMIC DNA]</scope>
    <source>
        <strain evidence="10 11">CBS 412.66</strain>
    </source>
</reference>
<evidence type="ECO:0000313" key="11">
    <source>
        <dbReference type="Proteomes" id="UP000054107"/>
    </source>
</evidence>
<dbReference type="GO" id="GO:0006298">
    <property type="term" value="P:mismatch repair"/>
    <property type="evidence" value="ECO:0007669"/>
    <property type="project" value="InterPro"/>
</dbReference>
<evidence type="ECO:0000256" key="6">
    <source>
        <dbReference type="PIRNR" id="PIRNR037677"/>
    </source>
</evidence>
<dbReference type="InterPro" id="IPR027417">
    <property type="entry name" value="P-loop_NTPase"/>
</dbReference>
<feature type="compositionally biased region" description="Low complexity" evidence="8">
    <location>
        <begin position="9"/>
        <end position="20"/>
    </location>
</feature>
<dbReference type="InterPro" id="IPR007860">
    <property type="entry name" value="DNA_mmatch_repair_MutS_con_dom"/>
</dbReference>
<dbReference type="AlphaFoldDB" id="A0A0B7N008"/>
<dbReference type="SUPFAM" id="SSF48334">
    <property type="entry name" value="DNA repair protein MutS, domain III"/>
    <property type="match status" value="1"/>
</dbReference>
<evidence type="ECO:0000313" key="10">
    <source>
        <dbReference type="EMBL" id="CEP11626.1"/>
    </source>
</evidence>
<dbReference type="InterPro" id="IPR007861">
    <property type="entry name" value="DNA_mismatch_repair_MutS_clamp"/>
</dbReference>
<dbReference type="SMART" id="SM00533">
    <property type="entry name" value="MUTSd"/>
    <property type="match status" value="1"/>
</dbReference>
<dbReference type="STRING" id="35722.A0A0B7N008"/>
<dbReference type="Proteomes" id="UP000054107">
    <property type="component" value="Unassembled WGS sequence"/>
</dbReference>
<dbReference type="Pfam" id="PF00488">
    <property type="entry name" value="MutS_V"/>
    <property type="match status" value="1"/>
</dbReference>
<evidence type="ECO:0000256" key="4">
    <source>
        <dbReference type="ARBA" id="ARBA00022840"/>
    </source>
</evidence>
<dbReference type="InterPro" id="IPR007695">
    <property type="entry name" value="DNA_mismatch_repair_MutS-lik_N"/>
</dbReference>
<keyword evidence="11" id="KW-1185">Reference proteome</keyword>
<dbReference type="GO" id="GO:0032301">
    <property type="term" value="C:MutSalpha complex"/>
    <property type="evidence" value="ECO:0007669"/>
    <property type="project" value="TreeGrafter"/>
</dbReference>
<dbReference type="GO" id="GO:0140664">
    <property type="term" value="F:ATP-dependent DNA damage sensor activity"/>
    <property type="evidence" value="ECO:0007669"/>
    <property type="project" value="InterPro"/>
</dbReference>
<proteinExistence type="inferred from homology"/>
<organism evidence="10 11">
    <name type="scientific">Parasitella parasitica</name>
    <dbReference type="NCBI Taxonomy" id="35722"/>
    <lineage>
        <taxon>Eukaryota</taxon>
        <taxon>Fungi</taxon>
        <taxon>Fungi incertae sedis</taxon>
        <taxon>Mucoromycota</taxon>
        <taxon>Mucoromycotina</taxon>
        <taxon>Mucoromycetes</taxon>
        <taxon>Mucorales</taxon>
        <taxon>Mucorineae</taxon>
        <taxon>Mucoraceae</taxon>
        <taxon>Parasitella</taxon>
    </lineage>
</organism>
<feature type="region of interest" description="Disordered" evidence="8">
    <location>
        <begin position="1"/>
        <end position="21"/>
    </location>
</feature>
<feature type="region of interest" description="Disordered" evidence="8">
    <location>
        <begin position="40"/>
        <end position="203"/>
    </location>
</feature>
<dbReference type="PANTHER" id="PTHR11361">
    <property type="entry name" value="DNA MISMATCH REPAIR PROTEIN MUTS FAMILY MEMBER"/>
    <property type="match status" value="1"/>
</dbReference>
<feature type="domain" description="DNA mismatch repair proteins mutS family" evidence="9">
    <location>
        <begin position="1040"/>
        <end position="1056"/>
    </location>
</feature>
<dbReference type="SUPFAM" id="SSF52540">
    <property type="entry name" value="P-loop containing nucleoside triphosphate hydrolases"/>
    <property type="match status" value="1"/>
</dbReference>
<dbReference type="SUPFAM" id="SSF55271">
    <property type="entry name" value="DNA repair protein MutS, domain I"/>
    <property type="match status" value="1"/>
</dbReference>
<dbReference type="EMBL" id="LN726728">
    <property type="protein sequence ID" value="CEP11626.1"/>
    <property type="molecule type" value="Genomic_DNA"/>
</dbReference>
<dbReference type="InterPro" id="IPR036187">
    <property type="entry name" value="DNA_mismatch_repair_MutS_sf"/>
</dbReference>
<dbReference type="Pfam" id="PF05190">
    <property type="entry name" value="MutS_IV"/>
    <property type="match status" value="1"/>
</dbReference>
<accession>A0A0B7N008</accession>
<dbReference type="PANTHER" id="PTHR11361:SF148">
    <property type="entry name" value="DNA MISMATCH REPAIR PROTEIN MSH6"/>
    <property type="match status" value="1"/>
</dbReference>
<evidence type="ECO:0000256" key="2">
    <source>
        <dbReference type="ARBA" id="ARBA00022741"/>
    </source>
</evidence>
<dbReference type="Gene3D" id="1.10.1420.10">
    <property type="match status" value="2"/>
</dbReference>
<evidence type="ECO:0000256" key="8">
    <source>
        <dbReference type="SAM" id="MobiDB-lite"/>
    </source>
</evidence>
<dbReference type="GO" id="GO:0030983">
    <property type="term" value="F:mismatched DNA binding"/>
    <property type="evidence" value="ECO:0007669"/>
    <property type="project" value="UniProtKB-UniRule"/>
</dbReference>
<dbReference type="InterPro" id="IPR016151">
    <property type="entry name" value="DNA_mismatch_repair_MutS_N"/>
</dbReference>
<protein>
    <recommendedName>
        <fullName evidence="6">DNA mismatch repair protein</fullName>
    </recommendedName>
</protein>
<evidence type="ECO:0000256" key="5">
    <source>
        <dbReference type="ARBA" id="ARBA00023125"/>
    </source>
</evidence>
<dbReference type="Pfam" id="PF05192">
    <property type="entry name" value="MutS_III"/>
    <property type="match status" value="1"/>
</dbReference>
<comment type="similarity">
    <text evidence="1 6 7">Belongs to the DNA mismatch repair MutS family.</text>
</comment>
<dbReference type="SMART" id="SM00534">
    <property type="entry name" value="MUTSac"/>
    <property type="match status" value="1"/>
</dbReference>
<dbReference type="InterPro" id="IPR007696">
    <property type="entry name" value="DNA_mismatch_repair_MutS_core"/>
</dbReference>
<name>A0A0B7N008_9FUNG</name>
<dbReference type="Pfam" id="PF05188">
    <property type="entry name" value="MutS_II"/>
    <property type="match status" value="1"/>
</dbReference>
<dbReference type="Pfam" id="PF01624">
    <property type="entry name" value="MutS_I"/>
    <property type="match status" value="2"/>
</dbReference>
<dbReference type="NCBIfam" id="NF003810">
    <property type="entry name" value="PRK05399.1"/>
    <property type="match status" value="1"/>
</dbReference>